<dbReference type="CDD" id="cd07344">
    <property type="entry name" value="M48_yhfN_like"/>
    <property type="match status" value="1"/>
</dbReference>
<sequence length="241" mass="27103">MIDWLRRRPDEVPQVEIGGRLLPLSVRRNAAAKRMTMRLSPDGSEVRITLPRWGRSAEALEFARSKADWLAAQLAKVPQAPDLAHGSTLPYRGQVLALSHDPAAPRKVRLAEDAIHLGGPADTINRRLQRWLEGEALRLLAEDLAYYCLRDSRRAPPLSLSRAQRRWGSCAADGTIRINWRLVMAPDAVRRSVVAHEVAHLTHFDHSPAFHAHLEALFEGDIASANRWLKREGRSLYAQFG</sequence>
<name>A0A5B8S570_9SPHN</name>
<dbReference type="Gene3D" id="3.30.2010.10">
    <property type="entry name" value="Metalloproteases ('zincins'), catalytic domain"/>
    <property type="match status" value="1"/>
</dbReference>
<evidence type="ECO:0000313" key="3">
    <source>
        <dbReference type="Proteomes" id="UP000321172"/>
    </source>
</evidence>
<accession>A0A5B8S570</accession>
<evidence type="ECO:0000313" key="2">
    <source>
        <dbReference type="EMBL" id="QEA16344.1"/>
    </source>
</evidence>
<feature type="domain" description="YgjP-like metallopeptidase" evidence="1">
    <location>
        <begin position="36"/>
        <end position="231"/>
    </location>
</feature>
<dbReference type="OrthoDB" id="9795402at2"/>
<dbReference type="RefSeq" id="WP_147090425.1">
    <property type="nucleotide sequence ID" value="NZ_BAABJD010000006.1"/>
</dbReference>
<keyword evidence="3" id="KW-1185">Reference proteome</keyword>
<proteinExistence type="predicted"/>
<protein>
    <submittedName>
        <fullName evidence="2">M48 family metallopeptidase</fullName>
    </submittedName>
</protein>
<dbReference type="AlphaFoldDB" id="A0A5B8S570"/>
<reference evidence="2 3" key="1">
    <citation type="journal article" date="2013" name="J. Microbiol. Biotechnol.">
        <title>Novosphingobium ginsenosidimutans sp. nov., with the ability to convert ginsenoside.</title>
        <authorList>
            <person name="Kim J.K."/>
            <person name="He D."/>
            <person name="Liu Q.M."/>
            <person name="Park H.Y."/>
            <person name="Jung M.S."/>
            <person name="Yoon M.H."/>
            <person name="Kim S.C."/>
            <person name="Im W.T."/>
        </authorList>
    </citation>
    <scope>NUCLEOTIDE SEQUENCE [LARGE SCALE GENOMIC DNA]</scope>
    <source>
        <strain evidence="2 3">FW-6</strain>
    </source>
</reference>
<dbReference type="Pfam" id="PF01863">
    <property type="entry name" value="YgjP-like"/>
    <property type="match status" value="1"/>
</dbReference>
<dbReference type="InterPro" id="IPR002725">
    <property type="entry name" value="YgjP-like_metallopeptidase"/>
</dbReference>
<dbReference type="InterPro" id="IPR053136">
    <property type="entry name" value="UTP_pyrophosphatase-like"/>
</dbReference>
<dbReference type="KEGG" id="ngf:FRF71_09455"/>
<dbReference type="PANTHER" id="PTHR30399">
    <property type="entry name" value="UNCHARACTERIZED PROTEIN YGJP"/>
    <property type="match status" value="1"/>
</dbReference>
<dbReference type="PANTHER" id="PTHR30399:SF1">
    <property type="entry name" value="UTP PYROPHOSPHATASE"/>
    <property type="match status" value="1"/>
</dbReference>
<dbReference type="Proteomes" id="UP000321172">
    <property type="component" value="Chromosome"/>
</dbReference>
<dbReference type="EMBL" id="CP042345">
    <property type="protein sequence ID" value="QEA16344.1"/>
    <property type="molecule type" value="Genomic_DNA"/>
</dbReference>
<evidence type="ECO:0000259" key="1">
    <source>
        <dbReference type="Pfam" id="PF01863"/>
    </source>
</evidence>
<organism evidence="2 3">
    <name type="scientific">Novosphingobium ginsenosidimutans</name>
    <dbReference type="NCBI Taxonomy" id="1176536"/>
    <lineage>
        <taxon>Bacteria</taxon>
        <taxon>Pseudomonadati</taxon>
        <taxon>Pseudomonadota</taxon>
        <taxon>Alphaproteobacteria</taxon>
        <taxon>Sphingomonadales</taxon>
        <taxon>Sphingomonadaceae</taxon>
        <taxon>Novosphingobium</taxon>
    </lineage>
</organism>
<gene>
    <name evidence="2" type="ORF">FRF71_09455</name>
</gene>